<evidence type="ECO:0008006" key="4">
    <source>
        <dbReference type="Google" id="ProtNLM"/>
    </source>
</evidence>
<reference evidence="2 3" key="1">
    <citation type="submission" date="2021-03" db="EMBL/GenBank/DDBJ databases">
        <title>Microbacterium pauli sp. nov., isolated from microfiltered milk.</title>
        <authorList>
            <person name="Bellassi P."/>
            <person name="Fontana A."/>
            <person name="Callegari M.L."/>
            <person name="Lorenzo M."/>
            <person name="Cappa F."/>
        </authorList>
    </citation>
    <scope>NUCLEOTIDE SEQUENCE [LARGE SCALE GENOMIC DNA]</scope>
    <source>
        <strain evidence="2 3">DSM 18909</strain>
    </source>
</reference>
<organism evidence="2 3">
    <name type="scientific">Microbacterium flavum</name>
    <dbReference type="NCBI Taxonomy" id="415216"/>
    <lineage>
        <taxon>Bacteria</taxon>
        <taxon>Bacillati</taxon>
        <taxon>Actinomycetota</taxon>
        <taxon>Actinomycetes</taxon>
        <taxon>Micrococcales</taxon>
        <taxon>Microbacteriaceae</taxon>
        <taxon>Microbacterium</taxon>
    </lineage>
</organism>
<keyword evidence="1" id="KW-0732">Signal</keyword>
<evidence type="ECO:0000313" key="3">
    <source>
        <dbReference type="Proteomes" id="UP000740605"/>
    </source>
</evidence>
<gene>
    <name evidence="2" type="ORF">J0P97_05095</name>
</gene>
<feature type="chain" id="PRO_5047054057" description="Lipoprotein" evidence="1">
    <location>
        <begin position="24"/>
        <end position="137"/>
    </location>
</feature>
<evidence type="ECO:0000313" key="2">
    <source>
        <dbReference type="EMBL" id="MBT8797445.1"/>
    </source>
</evidence>
<keyword evidence="3" id="KW-1185">Reference proteome</keyword>
<dbReference type="PROSITE" id="PS51257">
    <property type="entry name" value="PROKAR_LIPOPROTEIN"/>
    <property type="match status" value="1"/>
</dbReference>
<dbReference type="EMBL" id="JAFLHG010000003">
    <property type="protein sequence ID" value="MBT8797445.1"/>
    <property type="molecule type" value="Genomic_DNA"/>
</dbReference>
<accession>A0ABS5XSE9</accession>
<dbReference type="RefSeq" id="WP_215486682.1">
    <property type="nucleotide sequence ID" value="NZ_BAAAPJ010000003.1"/>
</dbReference>
<feature type="signal peptide" evidence="1">
    <location>
        <begin position="1"/>
        <end position="23"/>
    </location>
</feature>
<dbReference type="Proteomes" id="UP000740605">
    <property type="component" value="Unassembled WGS sequence"/>
</dbReference>
<proteinExistence type="predicted"/>
<name>A0ABS5XSE9_9MICO</name>
<comment type="caution">
    <text evidence="2">The sequence shown here is derived from an EMBL/GenBank/DDBJ whole genome shotgun (WGS) entry which is preliminary data.</text>
</comment>
<protein>
    <recommendedName>
        <fullName evidence="4">Lipoprotein</fullName>
    </recommendedName>
</protein>
<evidence type="ECO:0000256" key="1">
    <source>
        <dbReference type="SAM" id="SignalP"/>
    </source>
</evidence>
<sequence>MTGRTLLRAVAAAAVSVAALTFAACGSPAAAPASPTPIGGNVIAPVTMSAGSLQGATVDLVVGQVLNISTGDLAADSYTAAVADTAVASFTPGGEKSGAVFNPGITAVAPGTTAVRMTNSQGGIQPLDFTVVVAERK</sequence>